<gene>
    <name evidence="12" type="ORF">AGERDE_LOCUS335</name>
</gene>
<evidence type="ECO:0000256" key="2">
    <source>
        <dbReference type="ARBA" id="ARBA00022679"/>
    </source>
</evidence>
<evidence type="ECO:0000256" key="8">
    <source>
        <dbReference type="ARBA" id="ARBA00023315"/>
    </source>
</evidence>
<evidence type="ECO:0000256" key="3">
    <source>
        <dbReference type="ARBA" id="ARBA00022692"/>
    </source>
</evidence>
<evidence type="ECO:0000313" key="12">
    <source>
        <dbReference type="EMBL" id="CAG8434251.1"/>
    </source>
</evidence>
<evidence type="ECO:0000313" key="13">
    <source>
        <dbReference type="Proteomes" id="UP000789831"/>
    </source>
</evidence>
<evidence type="ECO:0000256" key="5">
    <source>
        <dbReference type="ARBA" id="ARBA00023136"/>
    </source>
</evidence>
<evidence type="ECO:0000256" key="10">
    <source>
        <dbReference type="RuleBase" id="RU079119"/>
    </source>
</evidence>
<dbReference type="OrthoDB" id="9909019at2759"/>
<keyword evidence="8 10" id="KW-0012">Acyltransferase</keyword>
<evidence type="ECO:0000256" key="6">
    <source>
        <dbReference type="ARBA" id="ARBA00023139"/>
    </source>
</evidence>
<keyword evidence="7" id="KW-0449">Lipoprotein</keyword>
<keyword evidence="3 10" id="KW-0812">Transmembrane</keyword>
<dbReference type="InterPro" id="IPR001594">
    <property type="entry name" value="Palmitoyltrfase_DHHC"/>
</dbReference>
<protein>
    <recommendedName>
        <fullName evidence="10">Palmitoyltransferase</fullName>
        <ecNumber evidence="10">2.3.1.225</ecNumber>
    </recommendedName>
</protein>
<dbReference type="AlphaFoldDB" id="A0A9N8UYB6"/>
<feature type="domain" description="Palmitoyltransferase DHHC" evidence="11">
    <location>
        <begin position="167"/>
        <end position="305"/>
    </location>
</feature>
<comment type="catalytic activity">
    <reaction evidence="9 10">
        <text>L-cysteinyl-[protein] + hexadecanoyl-CoA = S-hexadecanoyl-L-cysteinyl-[protein] + CoA</text>
        <dbReference type="Rhea" id="RHEA:36683"/>
        <dbReference type="Rhea" id="RHEA-COMP:10131"/>
        <dbReference type="Rhea" id="RHEA-COMP:11032"/>
        <dbReference type="ChEBI" id="CHEBI:29950"/>
        <dbReference type="ChEBI" id="CHEBI:57287"/>
        <dbReference type="ChEBI" id="CHEBI:57379"/>
        <dbReference type="ChEBI" id="CHEBI:74151"/>
        <dbReference type="EC" id="2.3.1.225"/>
    </reaction>
</comment>
<dbReference type="GO" id="GO:0005783">
    <property type="term" value="C:endoplasmic reticulum"/>
    <property type="evidence" value="ECO:0007669"/>
    <property type="project" value="TreeGrafter"/>
</dbReference>
<sequence length="351" mass="41066">MVASRLFSNALTTSLSSPKYSKLSSSSKTGTTFSDSAFTGKCCFISIEAHHENTSNSWRRTHGFHTPIDICLIIQWIIYFTLAFGYYYFTMLFMEEQVYYSITKHEYKITHQRIWNAIVLIIAAVVSISSIKCSLTETEDLKVKEKSVKRDMLYRRTMGIQVVVDGWCNICLVEVANTTRHCKLCNKCVAKRDHHCRWLNCCIAESNYRSFVTFLIFGFIGTILSFWQNAHALAIYFSERGDEQYMTKLYEIFPLTTSYVLAVGLFVNVLLILLSLGAAIFLFYLCFFHFNLYINDMSTMEYLSHQQQSKYYSGHYEDEDDENPWRRPYYTNSWQRRLRRIVRAFVLVCTV</sequence>
<dbReference type="PANTHER" id="PTHR22883">
    <property type="entry name" value="ZINC FINGER DHHC DOMAIN CONTAINING PROTEIN"/>
    <property type="match status" value="1"/>
</dbReference>
<evidence type="ECO:0000259" key="11">
    <source>
        <dbReference type="Pfam" id="PF01529"/>
    </source>
</evidence>
<accession>A0A9N8UYB6</accession>
<feature type="transmembrane region" description="Helical" evidence="10">
    <location>
        <begin position="73"/>
        <end position="93"/>
    </location>
</feature>
<dbReference type="Pfam" id="PF01529">
    <property type="entry name" value="DHHC"/>
    <property type="match status" value="1"/>
</dbReference>
<comment type="domain">
    <text evidence="10">The DHHC domain is required for palmitoyltransferase activity.</text>
</comment>
<dbReference type="GO" id="GO:0006612">
    <property type="term" value="P:protein targeting to membrane"/>
    <property type="evidence" value="ECO:0007669"/>
    <property type="project" value="TreeGrafter"/>
</dbReference>
<comment type="subcellular location">
    <subcellularLocation>
        <location evidence="1">Membrane</location>
        <topology evidence="1">Multi-pass membrane protein</topology>
    </subcellularLocation>
</comment>
<feature type="transmembrane region" description="Helical" evidence="10">
    <location>
        <begin position="114"/>
        <end position="131"/>
    </location>
</feature>
<dbReference type="PROSITE" id="PS50216">
    <property type="entry name" value="DHHC"/>
    <property type="match status" value="1"/>
</dbReference>
<proteinExistence type="inferred from homology"/>
<keyword evidence="13" id="KW-1185">Reference proteome</keyword>
<dbReference type="EC" id="2.3.1.225" evidence="10"/>
<evidence type="ECO:0000256" key="4">
    <source>
        <dbReference type="ARBA" id="ARBA00022989"/>
    </source>
</evidence>
<comment type="caution">
    <text evidence="12">The sequence shown here is derived from an EMBL/GenBank/DDBJ whole genome shotgun (WGS) entry which is preliminary data.</text>
</comment>
<dbReference type="InterPro" id="IPR039859">
    <property type="entry name" value="PFA4/ZDH16/20/ERF2-like"/>
</dbReference>
<feature type="transmembrane region" description="Helical" evidence="10">
    <location>
        <begin position="273"/>
        <end position="294"/>
    </location>
</feature>
<feature type="transmembrane region" description="Helical" evidence="10">
    <location>
        <begin position="214"/>
        <end position="237"/>
    </location>
</feature>
<evidence type="ECO:0000256" key="7">
    <source>
        <dbReference type="ARBA" id="ARBA00023288"/>
    </source>
</evidence>
<keyword evidence="2 10" id="KW-0808">Transferase</keyword>
<dbReference type="GO" id="GO:0019706">
    <property type="term" value="F:protein-cysteine S-palmitoyltransferase activity"/>
    <property type="evidence" value="ECO:0007669"/>
    <property type="project" value="UniProtKB-EC"/>
</dbReference>
<name>A0A9N8UYB6_9GLOM</name>
<comment type="similarity">
    <text evidence="10">Belongs to the DHHC palmitoyltransferase family.</text>
</comment>
<dbReference type="GO" id="GO:0005794">
    <property type="term" value="C:Golgi apparatus"/>
    <property type="evidence" value="ECO:0007669"/>
    <property type="project" value="TreeGrafter"/>
</dbReference>
<organism evidence="12 13">
    <name type="scientific">Ambispora gerdemannii</name>
    <dbReference type="NCBI Taxonomy" id="144530"/>
    <lineage>
        <taxon>Eukaryota</taxon>
        <taxon>Fungi</taxon>
        <taxon>Fungi incertae sedis</taxon>
        <taxon>Mucoromycota</taxon>
        <taxon>Glomeromycotina</taxon>
        <taxon>Glomeromycetes</taxon>
        <taxon>Archaeosporales</taxon>
        <taxon>Ambisporaceae</taxon>
        <taxon>Ambispora</taxon>
    </lineage>
</organism>
<reference evidence="12" key="1">
    <citation type="submission" date="2021-06" db="EMBL/GenBank/DDBJ databases">
        <authorList>
            <person name="Kallberg Y."/>
            <person name="Tangrot J."/>
            <person name="Rosling A."/>
        </authorList>
    </citation>
    <scope>NUCLEOTIDE SEQUENCE</scope>
    <source>
        <strain evidence="12">MT106</strain>
    </source>
</reference>
<keyword evidence="4 10" id="KW-1133">Transmembrane helix</keyword>
<dbReference type="EMBL" id="CAJVPL010000016">
    <property type="protein sequence ID" value="CAG8434251.1"/>
    <property type="molecule type" value="Genomic_DNA"/>
</dbReference>
<dbReference type="PANTHER" id="PTHR22883:SF203">
    <property type="entry name" value="PALMITOYLTRANSFERASE"/>
    <property type="match status" value="1"/>
</dbReference>
<evidence type="ECO:0000256" key="1">
    <source>
        <dbReference type="ARBA" id="ARBA00004141"/>
    </source>
</evidence>
<dbReference type="GO" id="GO:0016020">
    <property type="term" value="C:membrane"/>
    <property type="evidence" value="ECO:0007669"/>
    <property type="project" value="UniProtKB-SubCell"/>
</dbReference>
<evidence type="ECO:0000256" key="9">
    <source>
        <dbReference type="ARBA" id="ARBA00048048"/>
    </source>
</evidence>
<keyword evidence="5 10" id="KW-0472">Membrane</keyword>
<keyword evidence="6" id="KW-0564">Palmitate</keyword>
<dbReference type="Proteomes" id="UP000789831">
    <property type="component" value="Unassembled WGS sequence"/>
</dbReference>